<protein>
    <submittedName>
        <fullName evidence="2">Uncharacterized protein</fullName>
    </submittedName>
</protein>
<name>A0A2T8I235_9POAL</name>
<reference evidence="2" key="1">
    <citation type="submission" date="2018-04" db="EMBL/GenBank/DDBJ databases">
        <title>WGS assembly of Panicum hallii.</title>
        <authorList>
            <person name="Lovell J."/>
            <person name="Jenkins J."/>
            <person name="Lowry D."/>
            <person name="Mamidi S."/>
            <person name="Sreedasyam A."/>
            <person name="Weng X."/>
            <person name="Barry K."/>
            <person name="Bonette J."/>
            <person name="Campitelli B."/>
            <person name="Daum C."/>
            <person name="Gordon S."/>
            <person name="Gould B."/>
            <person name="Lipzen A."/>
            <person name="Macqueen A."/>
            <person name="Palacio-Mejia J."/>
            <person name="Plott C."/>
            <person name="Shakirov E."/>
            <person name="Shu S."/>
            <person name="Yoshinaga Y."/>
            <person name="Zane M."/>
            <person name="Rokhsar D."/>
            <person name="Grimwood J."/>
            <person name="Schmutz J."/>
            <person name="Juenger T."/>
        </authorList>
    </citation>
    <scope>NUCLEOTIDE SEQUENCE [LARGE SCALE GENOMIC DNA]</scope>
    <source>
        <strain evidence="2">FIL2</strain>
    </source>
</reference>
<sequence>MRTPPVWTSSMWEGPPSTNHHRYSVHVKIPAFTMKTGSHKNGWDTPLPGRRTSKVGNAEKRRKGSYL</sequence>
<dbReference type="Gramene" id="PVH31738">
    <property type="protein sequence ID" value="PVH31738"/>
    <property type="gene ID" value="PAHAL_9G222800"/>
</dbReference>
<accession>A0A2T8I235</accession>
<dbReference type="AlphaFoldDB" id="A0A2T8I235"/>
<organism evidence="2">
    <name type="scientific">Panicum hallii</name>
    <dbReference type="NCBI Taxonomy" id="206008"/>
    <lineage>
        <taxon>Eukaryota</taxon>
        <taxon>Viridiplantae</taxon>
        <taxon>Streptophyta</taxon>
        <taxon>Embryophyta</taxon>
        <taxon>Tracheophyta</taxon>
        <taxon>Spermatophyta</taxon>
        <taxon>Magnoliopsida</taxon>
        <taxon>Liliopsida</taxon>
        <taxon>Poales</taxon>
        <taxon>Poaceae</taxon>
        <taxon>PACMAD clade</taxon>
        <taxon>Panicoideae</taxon>
        <taxon>Panicodae</taxon>
        <taxon>Paniceae</taxon>
        <taxon>Panicinae</taxon>
        <taxon>Panicum</taxon>
        <taxon>Panicum sect. Panicum</taxon>
    </lineage>
</organism>
<feature type="compositionally biased region" description="Polar residues" evidence="1">
    <location>
        <begin position="1"/>
        <end position="11"/>
    </location>
</feature>
<feature type="region of interest" description="Disordered" evidence="1">
    <location>
        <begin position="35"/>
        <end position="67"/>
    </location>
</feature>
<evidence type="ECO:0000313" key="2">
    <source>
        <dbReference type="EMBL" id="PVH31738.1"/>
    </source>
</evidence>
<dbReference type="EMBL" id="CM008054">
    <property type="protein sequence ID" value="PVH31738.1"/>
    <property type="molecule type" value="Genomic_DNA"/>
</dbReference>
<evidence type="ECO:0000256" key="1">
    <source>
        <dbReference type="SAM" id="MobiDB-lite"/>
    </source>
</evidence>
<gene>
    <name evidence="2" type="ORF">PAHAL_9G222800</name>
</gene>
<proteinExistence type="predicted"/>
<feature type="region of interest" description="Disordered" evidence="1">
    <location>
        <begin position="1"/>
        <end position="20"/>
    </location>
</feature>
<dbReference type="Proteomes" id="UP000243499">
    <property type="component" value="Chromosome 9"/>
</dbReference>